<dbReference type="EMBL" id="JAGPXF010000004">
    <property type="protein sequence ID" value="KAH7246722.1"/>
    <property type="molecule type" value="Genomic_DNA"/>
</dbReference>
<proteinExistence type="predicted"/>
<reference evidence="1" key="1">
    <citation type="journal article" date="2021" name="Nat. Commun.">
        <title>Genetic determinants of endophytism in the Arabidopsis root mycobiome.</title>
        <authorList>
            <person name="Mesny F."/>
            <person name="Miyauchi S."/>
            <person name="Thiergart T."/>
            <person name="Pickel B."/>
            <person name="Atanasova L."/>
            <person name="Karlsson M."/>
            <person name="Huettel B."/>
            <person name="Barry K.W."/>
            <person name="Haridas S."/>
            <person name="Chen C."/>
            <person name="Bauer D."/>
            <person name="Andreopoulos W."/>
            <person name="Pangilinan J."/>
            <person name="LaButti K."/>
            <person name="Riley R."/>
            <person name="Lipzen A."/>
            <person name="Clum A."/>
            <person name="Drula E."/>
            <person name="Henrissat B."/>
            <person name="Kohler A."/>
            <person name="Grigoriev I.V."/>
            <person name="Martin F.M."/>
            <person name="Hacquard S."/>
        </authorList>
    </citation>
    <scope>NUCLEOTIDE SEQUENCE</scope>
    <source>
        <strain evidence="1">MPI-SDFR-AT-0068</strain>
    </source>
</reference>
<dbReference type="AlphaFoldDB" id="A0A8K0S050"/>
<organism evidence="1 2">
    <name type="scientific">Fusarium tricinctum</name>
    <dbReference type="NCBI Taxonomy" id="61284"/>
    <lineage>
        <taxon>Eukaryota</taxon>
        <taxon>Fungi</taxon>
        <taxon>Dikarya</taxon>
        <taxon>Ascomycota</taxon>
        <taxon>Pezizomycotina</taxon>
        <taxon>Sordariomycetes</taxon>
        <taxon>Hypocreomycetidae</taxon>
        <taxon>Hypocreales</taxon>
        <taxon>Nectriaceae</taxon>
        <taxon>Fusarium</taxon>
        <taxon>Fusarium tricinctum species complex</taxon>
    </lineage>
</organism>
<name>A0A8K0S050_9HYPO</name>
<protein>
    <submittedName>
        <fullName evidence="1">Uncharacterized protein</fullName>
    </submittedName>
</protein>
<accession>A0A8K0S050</accession>
<dbReference type="OrthoDB" id="5088056at2759"/>
<evidence type="ECO:0000313" key="2">
    <source>
        <dbReference type="Proteomes" id="UP000813427"/>
    </source>
</evidence>
<dbReference type="Proteomes" id="UP000813427">
    <property type="component" value="Unassembled WGS sequence"/>
</dbReference>
<comment type="caution">
    <text evidence="1">The sequence shown here is derived from an EMBL/GenBank/DDBJ whole genome shotgun (WGS) entry which is preliminary data.</text>
</comment>
<sequence length="246" mass="28653">MRRLHGLDNPRKAKHKLARLKMINSTQHPYRQLGLDHWEKLIVIAATLVDVHLGNDDIADKTLAELHQGQLCHDTIFRDRKAVHEVIKLTDCLYLNWQDDLAFEVLILMDTPTSILRLQSIQKFEKLKGELQQCKPFTETQDSMKLYIPFLVRLIRSNYSLSDIQMALGTSLLNESDWESFVRVSCGHDPTYDPIRDMWIIQETLPSHYQEEQESTSPKRPIPVDQIKGSVWDIVRIRKSNNLSRV</sequence>
<gene>
    <name evidence="1" type="ORF">BKA59DRAFT_397695</name>
</gene>
<keyword evidence="2" id="KW-1185">Reference proteome</keyword>
<evidence type="ECO:0000313" key="1">
    <source>
        <dbReference type="EMBL" id="KAH7246722.1"/>
    </source>
</evidence>